<dbReference type="RefSeq" id="WP_090256225.1">
    <property type="nucleotide sequence ID" value="NZ_FMTL01000010.1"/>
</dbReference>
<dbReference type="AlphaFoldDB" id="A0AB37ZDU3"/>
<dbReference type="Proteomes" id="UP000242418">
    <property type="component" value="Unassembled WGS sequence"/>
</dbReference>
<keyword evidence="2" id="KW-1185">Reference proteome</keyword>
<gene>
    <name evidence="1" type="ORF">SAMN05216370_0034</name>
</gene>
<reference evidence="1 2" key="1">
    <citation type="submission" date="2016-10" db="EMBL/GenBank/DDBJ databases">
        <authorList>
            <person name="Varghese N."/>
            <person name="Submissions S."/>
        </authorList>
    </citation>
    <scope>NUCLEOTIDE SEQUENCE [LARGE SCALE GENOMIC DNA]</scope>
    <source>
        <strain evidence="1 2">DSM 17833</strain>
    </source>
</reference>
<dbReference type="EMBL" id="FMTL01000010">
    <property type="protein sequence ID" value="SCW89367.1"/>
    <property type="molecule type" value="Genomic_DNA"/>
</dbReference>
<name>A0AB37ZDU3_9PSED</name>
<evidence type="ECO:0000313" key="2">
    <source>
        <dbReference type="Proteomes" id="UP000242418"/>
    </source>
</evidence>
<proteinExistence type="predicted"/>
<comment type="caution">
    <text evidence="1">The sequence shown here is derived from an EMBL/GenBank/DDBJ whole genome shotgun (WGS) entry which is preliminary data.</text>
</comment>
<organism evidence="1 2">
    <name type="scientific">Pseudomonas peli</name>
    <dbReference type="NCBI Taxonomy" id="592361"/>
    <lineage>
        <taxon>Bacteria</taxon>
        <taxon>Pseudomonadati</taxon>
        <taxon>Pseudomonadota</taxon>
        <taxon>Gammaproteobacteria</taxon>
        <taxon>Pseudomonadales</taxon>
        <taxon>Pseudomonadaceae</taxon>
        <taxon>Pseudomonas</taxon>
    </lineage>
</organism>
<accession>A0AB37ZDU3</accession>
<sequence length="75" mass="8499">MKTKEEGKKAMRKTLAPLSLVQLVEAFELTSKQNGPEIPVVREVLMDELEDRNVQAFEAWMDSVTDSPRSFFLAA</sequence>
<protein>
    <submittedName>
        <fullName evidence="1">Uncharacterized protein</fullName>
    </submittedName>
</protein>
<evidence type="ECO:0000313" key="1">
    <source>
        <dbReference type="EMBL" id="SCW89367.1"/>
    </source>
</evidence>